<dbReference type="PANTHER" id="PTHR24185:SF1">
    <property type="entry name" value="CALCIUM-INDEPENDENT PHOSPHOLIPASE A2-GAMMA"/>
    <property type="match status" value="1"/>
</dbReference>
<evidence type="ECO:0000256" key="4">
    <source>
        <dbReference type="PROSITE-ProRule" id="PRU01161"/>
    </source>
</evidence>
<reference evidence="7" key="1">
    <citation type="journal article" date="2020" name="Stud. Mycol.">
        <title>101 Dothideomycetes genomes: a test case for predicting lifestyles and emergence of pathogens.</title>
        <authorList>
            <person name="Haridas S."/>
            <person name="Albert R."/>
            <person name="Binder M."/>
            <person name="Bloem J."/>
            <person name="Labutti K."/>
            <person name="Salamov A."/>
            <person name="Andreopoulos B."/>
            <person name="Baker S."/>
            <person name="Barry K."/>
            <person name="Bills G."/>
            <person name="Bluhm B."/>
            <person name="Cannon C."/>
            <person name="Castanera R."/>
            <person name="Culley D."/>
            <person name="Daum C."/>
            <person name="Ezra D."/>
            <person name="Gonzalez J."/>
            <person name="Henrissat B."/>
            <person name="Kuo A."/>
            <person name="Liang C."/>
            <person name="Lipzen A."/>
            <person name="Lutzoni F."/>
            <person name="Magnuson J."/>
            <person name="Mondo S."/>
            <person name="Nolan M."/>
            <person name="Ohm R."/>
            <person name="Pangilinan J."/>
            <person name="Park H.-J."/>
            <person name="Ramirez L."/>
            <person name="Alfaro M."/>
            <person name="Sun H."/>
            <person name="Tritt A."/>
            <person name="Yoshinaga Y."/>
            <person name="Zwiers L.-H."/>
            <person name="Turgeon B."/>
            <person name="Goodwin S."/>
            <person name="Spatafora J."/>
            <person name="Crous P."/>
            <person name="Grigoriev I."/>
        </authorList>
    </citation>
    <scope>NUCLEOTIDE SEQUENCE</scope>
    <source>
        <strain evidence="7">CBS 115976</strain>
    </source>
</reference>
<sequence>PTFRPPSRISVPASTVSSNGDYHTGKSWARTVHTEDAWQPLILTCDGGGIRGYSTLLILKAIMHEVAVWENNLEAQEKPVGQRRTFNEDELLPCHYFDFMYGTSTGGLIATMLGRLRMGVPAAIEIYKQVGQELFGRRRSKMPLGTKYAHEPLEEAVKRIVQTHCPISHDPSVADDGCDWNPWACDLTNDPNATDEPFWRESTNRICQSICLTAIHDQNINRAYLLRTYNHTYNNLAPKWVSQYNEGAEKLRIWQVTRATSAAPFYFQSLVADIGGETKEFKDGGIRENNPSVAAWSEFISIYGERTEPAALISIGTGRPNMTKDGFPETWPGPFGQLSIVKKFAETFAVLKNMLVKYTEGERQHEEMVHQAQGQYTWYKRLNVNTGLQDLRLDNWEPSSHVDEAGAKVTVPGGTTLQTIEEATNAYLNRTDIQPEELKEYTTPKVMVQQIAEKMVRHRRMREHTARDDPEHSERWASYMGRRL</sequence>
<dbReference type="GO" id="GO:0019369">
    <property type="term" value="P:arachidonate metabolic process"/>
    <property type="evidence" value="ECO:0007669"/>
    <property type="project" value="TreeGrafter"/>
</dbReference>
<evidence type="ECO:0000256" key="3">
    <source>
        <dbReference type="ARBA" id="ARBA00023098"/>
    </source>
</evidence>
<evidence type="ECO:0000256" key="2">
    <source>
        <dbReference type="ARBA" id="ARBA00022963"/>
    </source>
</evidence>
<feature type="compositionally biased region" description="Basic and acidic residues" evidence="5">
    <location>
        <begin position="463"/>
        <end position="475"/>
    </location>
</feature>
<feature type="non-terminal residue" evidence="7">
    <location>
        <position position="1"/>
    </location>
</feature>
<keyword evidence="2 4" id="KW-0442">Lipid degradation</keyword>
<dbReference type="EMBL" id="MU004233">
    <property type="protein sequence ID" value="KAF2670772.1"/>
    <property type="molecule type" value="Genomic_DNA"/>
</dbReference>
<feature type="region of interest" description="Disordered" evidence="5">
    <location>
        <begin position="1"/>
        <end position="21"/>
    </location>
</feature>
<dbReference type="AlphaFoldDB" id="A0A6A6UF10"/>
<dbReference type="PROSITE" id="PS51635">
    <property type="entry name" value="PNPLA"/>
    <property type="match status" value="1"/>
</dbReference>
<dbReference type="Proteomes" id="UP000799302">
    <property type="component" value="Unassembled WGS sequence"/>
</dbReference>
<dbReference type="SUPFAM" id="SSF52151">
    <property type="entry name" value="FabD/lysophospholipase-like"/>
    <property type="match status" value="1"/>
</dbReference>
<feature type="active site" description="Proton acceptor" evidence="4">
    <location>
        <position position="283"/>
    </location>
</feature>
<dbReference type="OrthoDB" id="626167at2759"/>
<evidence type="ECO:0000256" key="1">
    <source>
        <dbReference type="ARBA" id="ARBA00022801"/>
    </source>
</evidence>
<keyword evidence="1 4" id="KW-0378">Hydrolase</keyword>
<dbReference type="GO" id="GO:0046486">
    <property type="term" value="P:glycerolipid metabolic process"/>
    <property type="evidence" value="ECO:0007669"/>
    <property type="project" value="UniProtKB-ARBA"/>
</dbReference>
<dbReference type="GO" id="GO:0047499">
    <property type="term" value="F:calcium-independent phospholipase A2 activity"/>
    <property type="evidence" value="ECO:0007669"/>
    <property type="project" value="TreeGrafter"/>
</dbReference>
<name>A0A6A6UF10_9PEZI</name>
<feature type="non-terminal residue" evidence="7">
    <location>
        <position position="484"/>
    </location>
</feature>
<dbReference type="Gene3D" id="3.40.1090.10">
    <property type="entry name" value="Cytosolic phospholipase A2 catalytic domain"/>
    <property type="match status" value="1"/>
</dbReference>
<protein>
    <submittedName>
        <fullName evidence="7">FabD/lysophospholipase-like protein</fullName>
    </submittedName>
</protein>
<dbReference type="Pfam" id="PF01734">
    <property type="entry name" value="Patatin"/>
    <property type="match status" value="1"/>
</dbReference>
<gene>
    <name evidence="7" type="ORF">BT63DRAFT_352836</name>
</gene>
<feature type="domain" description="PNPLA" evidence="6">
    <location>
        <begin position="43"/>
        <end position="296"/>
    </location>
</feature>
<feature type="short sequence motif" description="DGA/G" evidence="4">
    <location>
        <begin position="283"/>
        <end position="285"/>
    </location>
</feature>
<feature type="compositionally biased region" description="Polar residues" evidence="5">
    <location>
        <begin position="12"/>
        <end position="21"/>
    </location>
</feature>
<feature type="region of interest" description="Disordered" evidence="5">
    <location>
        <begin position="461"/>
        <end position="484"/>
    </location>
</feature>
<keyword evidence="3 4" id="KW-0443">Lipid metabolism</keyword>
<accession>A0A6A6UF10</accession>
<dbReference type="InterPro" id="IPR002641">
    <property type="entry name" value="PNPLA_dom"/>
</dbReference>
<organism evidence="7 8">
    <name type="scientific">Microthyrium microscopicum</name>
    <dbReference type="NCBI Taxonomy" id="703497"/>
    <lineage>
        <taxon>Eukaryota</taxon>
        <taxon>Fungi</taxon>
        <taxon>Dikarya</taxon>
        <taxon>Ascomycota</taxon>
        <taxon>Pezizomycotina</taxon>
        <taxon>Dothideomycetes</taxon>
        <taxon>Dothideomycetes incertae sedis</taxon>
        <taxon>Microthyriales</taxon>
        <taxon>Microthyriaceae</taxon>
        <taxon>Microthyrium</taxon>
    </lineage>
</organism>
<evidence type="ECO:0000259" key="6">
    <source>
        <dbReference type="PROSITE" id="PS51635"/>
    </source>
</evidence>
<feature type="active site" description="Nucleophile" evidence="4">
    <location>
        <position position="104"/>
    </location>
</feature>
<keyword evidence="8" id="KW-1185">Reference proteome</keyword>
<evidence type="ECO:0000313" key="8">
    <source>
        <dbReference type="Proteomes" id="UP000799302"/>
    </source>
</evidence>
<evidence type="ECO:0000256" key="5">
    <source>
        <dbReference type="SAM" id="MobiDB-lite"/>
    </source>
</evidence>
<dbReference type="PANTHER" id="PTHR24185">
    <property type="entry name" value="CALCIUM-INDEPENDENT PHOSPHOLIPASE A2-GAMMA"/>
    <property type="match status" value="1"/>
</dbReference>
<dbReference type="GO" id="GO:0016020">
    <property type="term" value="C:membrane"/>
    <property type="evidence" value="ECO:0007669"/>
    <property type="project" value="TreeGrafter"/>
</dbReference>
<feature type="short sequence motif" description="GXGXXG" evidence="4">
    <location>
        <begin position="47"/>
        <end position="52"/>
    </location>
</feature>
<dbReference type="GO" id="GO:0016042">
    <property type="term" value="P:lipid catabolic process"/>
    <property type="evidence" value="ECO:0007669"/>
    <property type="project" value="UniProtKB-UniRule"/>
</dbReference>
<dbReference type="InterPro" id="IPR016035">
    <property type="entry name" value="Acyl_Trfase/lysoPLipase"/>
</dbReference>
<proteinExistence type="predicted"/>
<evidence type="ECO:0000313" key="7">
    <source>
        <dbReference type="EMBL" id="KAF2670772.1"/>
    </source>
</evidence>
<feature type="short sequence motif" description="GXSXG" evidence="4">
    <location>
        <begin position="102"/>
        <end position="106"/>
    </location>
</feature>